<proteinExistence type="predicted"/>
<dbReference type="AlphaFoldDB" id="A0A699ZNE6"/>
<protein>
    <recommendedName>
        <fullName evidence="1">Cilium assembly protein DZIP1 N-terminal domain-containing protein</fullName>
    </recommendedName>
</protein>
<dbReference type="EMBL" id="BLLF01001559">
    <property type="protein sequence ID" value="GFH20018.1"/>
    <property type="molecule type" value="Genomic_DNA"/>
</dbReference>
<feature type="non-terminal residue" evidence="2">
    <location>
        <position position="66"/>
    </location>
</feature>
<evidence type="ECO:0000313" key="2">
    <source>
        <dbReference type="EMBL" id="GFH20018.1"/>
    </source>
</evidence>
<dbReference type="Pfam" id="PF13815">
    <property type="entry name" value="Dzip-like_N"/>
    <property type="match status" value="1"/>
</dbReference>
<evidence type="ECO:0000259" key="1">
    <source>
        <dbReference type="Pfam" id="PF13815"/>
    </source>
</evidence>
<sequence>MNFLKVFKLSQLILEYLLYVQDCLQSTNTWMQQDRQQLEKYIAAARIRLRELDSGYRMSKRELRRA</sequence>
<name>A0A699ZNE6_HAELA</name>
<reference evidence="2 3" key="1">
    <citation type="submission" date="2020-02" db="EMBL/GenBank/DDBJ databases">
        <title>Draft genome sequence of Haematococcus lacustris strain NIES-144.</title>
        <authorList>
            <person name="Morimoto D."/>
            <person name="Nakagawa S."/>
            <person name="Yoshida T."/>
            <person name="Sawayama S."/>
        </authorList>
    </citation>
    <scope>NUCLEOTIDE SEQUENCE [LARGE SCALE GENOMIC DNA]</scope>
    <source>
        <strain evidence="2 3">NIES-144</strain>
    </source>
</reference>
<accession>A0A699ZNE6</accession>
<organism evidence="2 3">
    <name type="scientific">Haematococcus lacustris</name>
    <name type="common">Green alga</name>
    <name type="synonym">Haematococcus pluvialis</name>
    <dbReference type="NCBI Taxonomy" id="44745"/>
    <lineage>
        <taxon>Eukaryota</taxon>
        <taxon>Viridiplantae</taxon>
        <taxon>Chlorophyta</taxon>
        <taxon>core chlorophytes</taxon>
        <taxon>Chlorophyceae</taxon>
        <taxon>CS clade</taxon>
        <taxon>Chlamydomonadales</taxon>
        <taxon>Haematococcaceae</taxon>
        <taxon>Haematococcus</taxon>
    </lineage>
</organism>
<gene>
    <name evidence="2" type="ORF">HaLaN_17067</name>
</gene>
<feature type="domain" description="Cilium assembly protein DZIP1 N-terminal" evidence="1">
    <location>
        <begin position="2"/>
        <end position="63"/>
    </location>
</feature>
<dbReference type="InterPro" id="IPR032714">
    <property type="entry name" value="DZIP1_N"/>
</dbReference>
<keyword evidence="3" id="KW-1185">Reference proteome</keyword>
<evidence type="ECO:0000313" key="3">
    <source>
        <dbReference type="Proteomes" id="UP000485058"/>
    </source>
</evidence>
<dbReference type="Proteomes" id="UP000485058">
    <property type="component" value="Unassembled WGS sequence"/>
</dbReference>
<comment type="caution">
    <text evidence="2">The sequence shown here is derived from an EMBL/GenBank/DDBJ whole genome shotgun (WGS) entry which is preliminary data.</text>
</comment>